<dbReference type="InterPro" id="IPR015510">
    <property type="entry name" value="PGRP"/>
</dbReference>
<dbReference type="GO" id="GO:0006955">
    <property type="term" value="P:immune response"/>
    <property type="evidence" value="ECO:0000318"/>
    <property type="project" value="GO_Central"/>
</dbReference>
<feature type="signal peptide" evidence="2">
    <location>
        <begin position="1"/>
        <end position="26"/>
    </location>
</feature>
<feature type="domain" description="Peptidoglycan recognition protein family" evidence="4">
    <location>
        <begin position="329"/>
        <end position="470"/>
    </location>
</feature>
<dbReference type="GO" id="GO:0042834">
    <property type="term" value="F:peptidoglycan binding"/>
    <property type="evidence" value="ECO:0000266"/>
    <property type="project" value="RGD"/>
</dbReference>
<protein>
    <submittedName>
        <fullName evidence="5">Peptidoglycan recognition protein 4</fullName>
    </submittedName>
</protein>
<keyword evidence="6" id="KW-1185">Reference proteome</keyword>
<dbReference type="OMA" id="AREAHCP"/>
<dbReference type="InterPro" id="IPR006619">
    <property type="entry name" value="PGRP_domain_met/bac"/>
</dbReference>
<dbReference type="Pfam" id="PF01510">
    <property type="entry name" value="Amidase_2"/>
    <property type="match status" value="3"/>
</dbReference>
<dbReference type="Ensembl" id="ENSRNOT00000029771.7">
    <property type="protein sequence ID" value="ENSRNOP00000029961.6"/>
    <property type="gene ID" value="ENSRNOG00000021798.7"/>
</dbReference>
<sequence>MWVSWDHLRMLSWLLVFHTLVLPALGVSSLEKPQTNQVSKGLQQLLGNISQFFEKDILGRDDAFIMVSRKGWGAEATGCSSKLGRPVDVLVIHHVPGLECHNQTVCSQKLRELQAYHIRNHWCDVAYNFLVGDDGKVYEGVGWNVQGSHDQGYNNISLGVAFFGTQEGHSPSPVALLAMEALISHAVKKGHLSSKYIQPLLVKSEDCLVPPQKGKQKKAACPHIVPRSAWGARESHCFKMTLPAKYAIILHTAGRTCSQPDECRLLIQDLQSFFMDRLNACDIGYNFLVGQDGGVYEGVGWNNQGSKTDGYNDIALSIAFMGIFTAACPHIVPRSAWGARESHCFKMTLPAKYAIILHTAGRTCSQPDECRLLIQDLQSFFMDRLNACDIGYNFLVGQDGGVYEGVGWNNQGSKTDGYNDIALSIAFMGIFTGSSPNAAALQAAQDLIQCAVVKGYLTPNYLLMGHSDVSNTLSPGQALYNIIKTWPHFKH</sequence>
<dbReference type="GO" id="GO:0009253">
    <property type="term" value="P:peptidoglycan catabolic process"/>
    <property type="evidence" value="ECO:0007669"/>
    <property type="project" value="InterPro"/>
</dbReference>
<dbReference type="GeneID" id="310611"/>
<comment type="similarity">
    <text evidence="1">Belongs to the N-acetylmuramoyl-L-alanine amidase 2 family.</text>
</comment>
<dbReference type="InterPro" id="IPR002502">
    <property type="entry name" value="Amidase_domain"/>
</dbReference>
<dbReference type="GO" id="GO:0032689">
    <property type="term" value="P:negative regulation of type II interferon production"/>
    <property type="evidence" value="ECO:0000266"/>
    <property type="project" value="RGD"/>
</dbReference>
<dbReference type="GO" id="GO:0016045">
    <property type="term" value="P:detection of bacterium"/>
    <property type="evidence" value="ECO:0000266"/>
    <property type="project" value="RGD"/>
</dbReference>
<dbReference type="GO" id="GO:0061844">
    <property type="term" value="P:antimicrobial humoral immune response mediated by antimicrobial peptide"/>
    <property type="evidence" value="ECO:0000266"/>
    <property type="project" value="RGD"/>
</dbReference>
<dbReference type="AGR" id="RGD:1308520"/>
<evidence type="ECO:0000256" key="1">
    <source>
        <dbReference type="ARBA" id="ARBA00007553"/>
    </source>
</evidence>
<dbReference type="GO" id="GO:0051701">
    <property type="term" value="P:biological process involved in interaction with host"/>
    <property type="evidence" value="ECO:0000266"/>
    <property type="project" value="RGD"/>
</dbReference>
<dbReference type="CDD" id="cd06583">
    <property type="entry name" value="PGRP"/>
    <property type="match status" value="3"/>
</dbReference>
<dbReference type="SMART" id="SM00644">
    <property type="entry name" value="Ami_2"/>
    <property type="match status" value="2"/>
</dbReference>
<organism evidence="5 6">
    <name type="scientific">Rattus norvegicus</name>
    <name type="common">Rat</name>
    <dbReference type="NCBI Taxonomy" id="10116"/>
    <lineage>
        <taxon>Eukaryota</taxon>
        <taxon>Metazoa</taxon>
        <taxon>Chordata</taxon>
        <taxon>Craniata</taxon>
        <taxon>Vertebrata</taxon>
        <taxon>Euteleostomi</taxon>
        <taxon>Mammalia</taxon>
        <taxon>Eutheria</taxon>
        <taxon>Euarchontoglires</taxon>
        <taxon>Glires</taxon>
        <taxon>Rodentia</taxon>
        <taxon>Myomorpha</taxon>
        <taxon>Muroidea</taxon>
        <taxon>Muridae</taxon>
        <taxon>Murinae</taxon>
        <taxon>Rattus</taxon>
    </lineage>
</organism>
<evidence type="ECO:0000259" key="4">
    <source>
        <dbReference type="SMART" id="SM00701"/>
    </source>
</evidence>
<gene>
    <name evidence="5 7" type="primary">Pglyrp4</name>
</gene>
<dbReference type="SMART" id="SM00701">
    <property type="entry name" value="PGRP"/>
    <property type="match status" value="3"/>
</dbReference>
<evidence type="ECO:0000313" key="6">
    <source>
        <dbReference type="Proteomes" id="UP000002494"/>
    </source>
</evidence>
<dbReference type="RGD" id="1308520">
    <property type="gene designation" value="Pglyrp4"/>
</dbReference>
<keyword evidence="2" id="KW-0732">Signal</keyword>
<dbReference type="HOGENOM" id="CLU_037559_1_0_1"/>
<dbReference type="RefSeq" id="XP_063137890.1">
    <property type="nucleotide sequence ID" value="XM_063281820.1"/>
</dbReference>
<dbReference type="GO" id="GO:0050830">
    <property type="term" value="P:defense response to Gram-positive bacterium"/>
    <property type="evidence" value="ECO:0000266"/>
    <property type="project" value="RGD"/>
</dbReference>
<dbReference type="FunCoup" id="D4AEA3">
    <property type="interactions" value="1"/>
</dbReference>
<dbReference type="GeneTree" id="ENSGT00940000162349"/>
<evidence type="ECO:0000313" key="7">
    <source>
        <dbReference type="RGD" id="1308520"/>
    </source>
</evidence>
<feature type="domain" description="N-acetylmuramoyl-L-alanine amidase" evidence="3">
    <location>
        <begin position="339"/>
        <end position="476"/>
    </location>
</feature>
<accession>D4AEA3</accession>
<dbReference type="GO" id="GO:0045087">
    <property type="term" value="P:innate immune response"/>
    <property type="evidence" value="ECO:0007669"/>
    <property type="project" value="UniProtKB-KW"/>
</dbReference>
<feature type="domain" description="Peptidoglycan recognition protein family" evidence="4">
    <location>
        <begin position="67"/>
        <end position="205"/>
    </location>
</feature>
<evidence type="ECO:0000256" key="2">
    <source>
        <dbReference type="SAM" id="SignalP"/>
    </source>
</evidence>
<dbReference type="GO" id="GO:0008270">
    <property type="term" value="F:zinc ion binding"/>
    <property type="evidence" value="ECO:0007669"/>
    <property type="project" value="InterPro"/>
</dbReference>
<dbReference type="GO" id="GO:0005576">
    <property type="term" value="C:extracellular region"/>
    <property type="evidence" value="ECO:0007669"/>
    <property type="project" value="UniProtKB-SubCell"/>
</dbReference>
<reference evidence="5" key="1">
    <citation type="submission" date="2024-01" db="EMBL/GenBank/DDBJ databases">
        <title>GRCr8: a new rat reference genome assembly contstructed from accurate long reads and long range scaffolding.</title>
        <authorList>
            <person name="Doris P.A."/>
            <person name="Kalbfleisch T."/>
            <person name="Li K."/>
            <person name="Howe K."/>
            <person name="Wood J."/>
        </authorList>
    </citation>
    <scope>NUCLEOTIDE SEQUENCE [LARGE SCALE GENOMIC DNA]</scope>
    <source>
        <strain evidence="5">Brown Norway</strain>
    </source>
</reference>
<dbReference type="GO" id="GO:0046982">
    <property type="term" value="F:protein heterodimerization activity"/>
    <property type="evidence" value="ECO:0000266"/>
    <property type="project" value="RGD"/>
</dbReference>
<evidence type="ECO:0000313" key="5">
    <source>
        <dbReference type="Ensembl" id="ENSRNOP00000029961.6"/>
    </source>
</evidence>
<dbReference type="Reactome" id="R-RNO-6803157">
    <property type="pathway name" value="Antimicrobial peptides"/>
</dbReference>
<name>D4AEA3_RAT</name>
<dbReference type="Gene3D" id="3.40.80.10">
    <property type="entry name" value="Peptidoglycan recognition protein-like"/>
    <property type="match status" value="3"/>
</dbReference>
<dbReference type="UCSC" id="RGD:1308520">
    <property type="organism name" value="rat"/>
</dbReference>
<dbReference type="GO" id="GO:0032827">
    <property type="term" value="P:negative regulation of natural killer cell differentiation involved in immune response"/>
    <property type="evidence" value="ECO:0000266"/>
    <property type="project" value="RGD"/>
</dbReference>
<dbReference type="PANTHER" id="PTHR11022:SF12">
    <property type="entry name" value="PEPTIDOGLYCAN RECOGNITION PROTEIN 3"/>
    <property type="match status" value="1"/>
</dbReference>
<feature type="domain" description="Peptidoglycan recognition protein family" evidence="4">
    <location>
        <begin position="222"/>
        <end position="327"/>
    </location>
</feature>
<dbReference type="PANTHER" id="PTHR11022">
    <property type="entry name" value="PEPTIDOGLYCAN RECOGNITION PROTEIN"/>
    <property type="match status" value="1"/>
</dbReference>
<proteinExistence type="inferred from homology"/>
<dbReference type="GO" id="GO:0016019">
    <property type="term" value="F:peptidoglycan immune receptor activity"/>
    <property type="evidence" value="ECO:0000266"/>
    <property type="project" value="RGD"/>
</dbReference>
<evidence type="ECO:0000259" key="3">
    <source>
        <dbReference type="SMART" id="SM00644"/>
    </source>
</evidence>
<dbReference type="OrthoDB" id="10001926at2759"/>
<dbReference type="GO" id="GO:0008745">
    <property type="term" value="F:N-acetylmuramoyl-L-alanine amidase activity"/>
    <property type="evidence" value="ECO:0007669"/>
    <property type="project" value="InterPro"/>
</dbReference>
<dbReference type="eggNOG" id="ENOG502S2KY">
    <property type="taxonomic scope" value="Eukaryota"/>
</dbReference>
<dbReference type="GO" id="GO:0042742">
    <property type="term" value="P:defense response to bacterium"/>
    <property type="evidence" value="ECO:0000318"/>
    <property type="project" value="GO_Central"/>
</dbReference>
<feature type="domain" description="N-acetylmuramoyl-L-alanine amidase" evidence="3">
    <location>
        <begin position="75"/>
        <end position="219"/>
    </location>
</feature>
<dbReference type="SUPFAM" id="SSF55846">
    <property type="entry name" value="N-acetylmuramoyl-L-alanine amidase-like"/>
    <property type="match status" value="3"/>
</dbReference>
<feature type="chain" id="PRO_5046843059" evidence="2">
    <location>
        <begin position="27"/>
        <end position="491"/>
    </location>
</feature>
<dbReference type="SMR" id="D4AEA3"/>
<dbReference type="STRING" id="10116.ENSRNOP00000029961"/>
<dbReference type="GO" id="GO:0031640">
    <property type="term" value="P:killing of cells of another organism"/>
    <property type="evidence" value="ECO:0007669"/>
    <property type="project" value="Ensembl"/>
</dbReference>
<dbReference type="Proteomes" id="UP000002494">
    <property type="component" value="Chromosome 2"/>
</dbReference>
<dbReference type="AlphaFoldDB" id="D4AEA3"/>
<dbReference type="Bgee" id="ENSRNOG00000021798">
    <property type="expression patterns" value="Expressed in esophagus and 1 other cell type or tissue"/>
</dbReference>
<dbReference type="InParanoid" id="D4AEA3"/>
<dbReference type="PaxDb" id="10116-ENSRNOP00000029961"/>
<dbReference type="InterPro" id="IPR036505">
    <property type="entry name" value="Amidase/PGRP_sf"/>
</dbReference>
<reference evidence="5" key="3">
    <citation type="submission" date="2025-09" db="UniProtKB">
        <authorList>
            <consortium name="Ensembl"/>
        </authorList>
    </citation>
    <scope>IDENTIFICATION</scope>
    <source>
        <strain evidence="5">Brown Norway</strain>
    </source>
</reference>
<dbReference type="GO" id="GO:0032991">
    <property type="term" value="C:protein-containing complex"/>
    <property type="evidence" value="ECO:0000266"/>
    <property type="project" value="RGD"/>
</dbReference>
<reference evidence="5" key="2">
    <citation type="submission" date="2025-08" db="UniProtKB">
        <authorList>
            <consortium name="Ensembl"/>
        </authorList>
    </citation>
    <scope>IDENTIFICATION</scope>
    <source>
        <strain evidence="5">Brown Norway</strain>
    </source>
</reference>